<organism evidence="1 2">
    <name type="scientific">Propionibacterium australiense</name>
    <dbReference type="NCBI Taxonomy" id="119981"/>
    <lineage>
        <taxon>Bacteria</taxon>
        <taxon>Bacillati</taxon>
        <taxon>Actinomycetota</taxon>
        <taxon>Actinomycetes</taxon>
        <taxon>Propionibacteriales</taxon>
        <taxon>Propionibacteriaceae</taxon>
        <taxon>Propionibacterium</taxon>
    </lineage>
</organism>
<sequence length="167" mass="18198">MGDWWIVLQWAGMLGGVASAGVAVWLALKNRRRVRVHWSPALCTIDPGTEAEITQLRSGHPAIAPWDIELTHVGKGVAYNVAIELDGRPVEIVSDDGRALRPRTPLRKAVMAGTRLRATAPRGTGPGPEHEIRVEWTESTRPGHRLTTTFLLVRNGSEPLPPEADPG</sequence>
<protein>
    <submittedName>
        <fullName evidence="1">Uncharacterized protein</fullName>
    </submittedName>
</protein>
<accession>A0A383S445</accession>
<reference evidence="2" key="1">
    <citation type="submission" date="2018-08" db="EMBL/GenBank/DDBJ databases">
        <authorList>
            <person name="Hornung B."/>
        </authorList>
    </citation>
    <scope>NUCLEOTIDE SEQUENCE [LARGE SCALE GENOMIC DNA]</scope>
</reference>
<dbReference type="RefSeq" id="WP_119160531.1">
    <property type="nucleotide sequence ID" value="NZ_LR134442.1"/>
</dbReference>
<name>A0A383S445_9ACTN</name>
<dbReference type="EMBL" id="UNQJ01000001">
    <property type="protein sequence ID" value="SYZ32139.1"/>
    <property type="molecule type" value="Genomic_DNA"/>
</dbReference>
<gene>
    <name evidence="1" type="ORF">PROPAUS_0014</name>
</gene>
<proteinExistence type="predicted"/>
<dbReference type="Proteomes" id="UP000263928">
    <property type="component" value="Unassembled WGS sequence"/>
</dbReference>
<evidence type="ECO:0000313" key="2">
    <source>
        <dbReference type="Proteomes" id="UP000263928"/>
    </source>
</evidence>
<evidence type="ECO:0000313" key="1">
    <source>
        <dbReference type="EMBL" id="SYZ32139.1"/>
    </source>
</evidence>
<dbReference type="AlphaFoldDB" id="A0A383S445"/>
<keyword evidence="2" id="KW-1185">Reference proteome</keyword>